<feature type="active site" evidence="11">
    <location>
        <position position="283"/>
    </location>
</feature>
<dbReference type="NCBIfam" id="TIGR01205">
    <property type="entry name" value="D_ala_D_alaTIGR"/>
    <property type="match status" value="1"/>
</dbReference>
<evidence type="ECO:0000256" key="9">
    <source>
        <dbReference type="ARBA" id="ARBA00023316"/>
    </source>
</evidence>
<dbReference type="EC" id="6.3.2.4" evidence="10"/>
<dbReference type="GO" id="GO:0008360">
    <property type="term" value="P:regulation of cell shape"/>
    <property type="evidence" value="ECO:0007669"/>
    <property type="project" value="UniProtKB-KW"/>
</dbReference>
<keyword evidence="9 10" id="KW-0961">Cell wall biogenesis/degradation</keyword>
<evidence type="ECO:0000256" key="4">
    <source>
        <dbReference type="ARBA" id="ARBA00022598"/>
    </source>
</evidence>
<comment type="subcellular location">
    <subcellularLocation>
        <location evidence="1 10">Cytoplasm</location>
    </subcellularLocation>
</comment>
<dbReference type="GO" id="GO:0008716">
    <property type="term" value="F:D-alanine-D-alanine ligase activity"/>
    <property type="evidence" value="ECO:0007669"/>
    <property type="project" value="UniProtKB-UniRule"/>
</dbReference>
<dbReference type="AlphaFoldDB" id="A0A1E5G0C0"/>
<keyword evidence="12" id="KW-0464">Manganese</keyword>
<feature type="domain" description="ATP-grasp" evidence="14">
    <location>
        <begin position="99"/>
        <end position="305"/>
    </location>
</feature>
<feature type="binding site" evidence="12">
    <location>
        <position position="272"/>
    </location>
    <ligand>
        <name>Mg(2+)</name>
        <dbReference type="ChEBI" id="CHEBI:18420"/>
        <label>2</label>
    </ligand>
</feature>
<dbReference type="Gene3D" id="3.40.50.20">
    <property type="match status" value="1"/>
</dbReference>
<comment type="catalytic activity">
    <reaction evidence="10">
        <text>2 D-alanine + ATP = D-alanyl-D-alanine + ADP + phosphate + H(+)</text>
        <dbReference type="Rhea" id="RHEA:11224"/>
        <dbReference type="ChEBI" id="CHEBI:15378"/>
        <dbReference type="ChEBI" id="CHEBI:30616"/>
        <dbReference type="ChEBI" id="CHEBI:43474"/>
        <dbReference type="ChEBI" id="CHEBI:57416"/>
        <dbReference type="ChEBI" id="CHEBI:57822"/>
        <dbReference type="ChEBI" id="CHEBI:456216"/>
        <dbReference type="EC" id="6.3.2.4"/>
    </reaction>
</comment>
<reference evidence="15 16" key="1">
    <citation type="submission" date="2016-09" db="EMBL/GenBank/DDBJ databases">
        <title>Draft genome sequence for the type strain of Desulfuribacillus alkaliarsenatis AHT28, an obligately anaerobic, sulfidogenic bacterium isolated from Russian soda lake sediments.</title>
        <authorList>
            <person name="Abin C.A."/>
            <person name="Hollibaugh J.T."/>
        </authorList>
    </citation>
    <scope>NUCLEOTIDE SEQUENCE [LARGE SCALE GENOMIC DNA]</scope>
    <source>
        <strain evidence="15 16">AHT28</strain>
    </source>
</reference>
<keyword evidence="8 10" id="KW-0573">Peptidoglycan synthesis</keyword>
<dbReference type="SUPFAM" id="SSF56059">
    <property type="entry name" value="Glutathione synthetase ATP-binding domain-like"/>
    <property type="match status" value="1"/>
</dbReference>
<keyword evidence="12" id="KW-0460">Magnesium</keyword>
<comment type="function">
    <text evidence="10">Cell wall formation.</text>
</comment>
<feature type="binding site" evidence="12">
    <location>
        <position position="259"/>
    </location>
    <ligand>
        <name>Mg(2+)</name>
        <dbReference type="ChEBI" id="CHEBI:18420"/>
        <label>1</label>
    </ligand>
</feature>
<dbReference type="HAMAP" id="MF_00047">
    <property type="entry name" value="Dala_Dala_lig"/>
    <property type="match status" value="1"/>
</dbReference>
<dbReference type="GO" id="GO:0046872">
    <property type="term" value="F:metal ion binding"/>
    <property type="evidence" value="ECO:0007669"/>
    <property type="project" value="UniProtKB-KW"/>
</dbReference>
<dbReference type="InterPro" id="IPR011127">
    <property type="entry name" value="Dala_Dala_lig_N"/>
</dbReference>
<evidence type="ECO:0000256" key="3">
    <source>
        <dbReference type="ARBA" id="ARBA00022490"/>
    </source>
</evidence>
<evidence type="ECO:0000256" key="11">
    <source>
        <dbReference type="PIRSR" id="PIRSR039102-1"/>
    </source>
</evidence>
<evidence type="ECO:0000256" key="12">
    <source>
        <dbReference type="PIRSR" id="PIRSR039102-3"/>
    </source>
</evidence>
<feature type="active site" evidence="11">
    <location>
        <position position="148"/>
    </location>
</feature>
<dbReference type="OrthoDB" id="9813261at2"/>
<keyword evidence="6 13" id="KW-0067">ATP-binding</keyword>
<dbReference type="EMBL" id="MIJE01000033">
    <property type="protein sequence ID" value="OEF96149.1"/>
    <property type="molecule type" value="Genomic_DNA"/>
</dbReference>
<evidence type="ECO:0000256" key="10">
    <source>
        <dbReference type="HAMAP-Rule" id="MF_00047"/>
    </source>
</evidence>
<dbReference type="NCBIfam" id="NF002378">
    <property type="entry name" value="PRK01372.1"/>
    <property type="match status" value="1"/>
</dbReference>
<feature type="active site" evidence="11">
    <location>
        <position position="11"/>
    </location>
</feature>
<keyword evidence="5 13" id="KW-0547">Nucleotide-binding</keyword>
<evidence type="ECO:0000256" key="7">
    <source>
        <dbReference type="ARBA" id="ARBA00022960"/>
    </source>
</evidence>
<keyword evidence="12" id="KW-0479">Metal-binding</keyword>
<comment type="similarity">
    <text evidence="2 10">Belongs to the D-alanine--D-alanine ligase family.</text>
</comment>
<dbReference type="InterPro" id="IPR000291">
    <property type="entry name" value="D-Ala_lig_Van_CS"/>
</dbReference>
<evidence type="ECO:0000259" key="14">
    <source>
        <dbReference type="PROSITE" id="PS50975"/>
    </source>
</evidence>
<comment type="caution">
    <text evidence="15">The sequence shown here is derived from an EMBL/GenBank/DDBJ whole genome shotgun (WGS) entry which is preliminary data.</text>
</comment>
<evidence type="ECO:0000256" key="8">
    <source>
        <dbReference type="ARBA" id="ARBA00022984"/>
    </source>
</evidence>
<dbReference type="GO" id="GO:0009252">
    <property type="term" value="P:peptidoglycan biosynthetic process"/>
    <property type="evidence" value="ECO:0007669"/>
    <property type="project" value="UniProtKB-UniRule"/>
</dbReference>
<evidence type="ECO:0000256" key="5">
    <source>
        <dbReference type="ARBA" id="ARBA00022741"/>
    </source>
</evidence>
<dbReference type="GO" id="GO:0071555">
    <property type="term" value="P:cell wall organization"/>
    <property type="evidence" value="ECO:0007669"/>
    <property type="project" value="UniProtKB-KW"/>
</dbReference>
<dbReference type="PANTHER" id="PTHR23132:SF23">
    <property type="entry name" value="D-ALANINE--D-ALANINE LIGASE B"/>
    <property type="match status" value="1"/>
</dbReference>
<proteinExistence type="inferred from homology"/>
<evidence type="ECO:0000256" key="2">
    <source>
        <dbReference type="ARBA" id="ARBA00010871"/>
    </source>
</evidence>
<accession>A0A1E5G0C0</accession>
<gene>
    <name evidence="10" type="primary">ddl</name>
    <name evidence="15" type="ORF">BHF68_09870</name>
</gene>
<dbReference type="InterPro" id="IPR005905">
    <property type="entry name" value="D_ala_D_ala"/>
</dbReference>
<dbReference type="PIRSF" id="PIRSF039102">
    <property type="entry name" value="Ddl/VanB"/>
    <property type="match status" value="1"/>
</dbReference>
<dbReference type="InterPro" id="IPR013815">
    <property type="entry name" value="ATP_grasp_subdomain_1"/>
</dbReference>
<dbReference type="Pfam" id="PF07478">
    <property type="entry name" value="Dala_Dala_lig_C"/>
    <property type="match status" value="1"/>
</dbReference>
<feature type="binding site" evidence="12">
    <location>
        <position position="274"/>
    </location>
    <ligand>
        <name>Mg(2+)</name>
        <dbReference type="ChEBI" id="CHEBI:18420"/>
        <label>2</label>
    </ligand>
</feature>
<dbReference type="InterPro" id="IPR016185">
    <property type="entry name" value="PreATP-grasp_dom_sf"/>
</dbReference>
<dbReference type="PANTHER" id="PTHR23132">
    <property type="entry name" value="D-ALANINE--D-ALANINE LIGASE"/>
    <property type="match status" value="1"/>
</dbReference>
<dbReference type="Proteomes" id="UP000094296">
    <property type="component" value="Unassembled WGS sequence"/>
</dbReference>
<dbReference type="STRING" id="766136.BHF68_09870"/>
<dbReference type="SUPFAM" id="SSF52440">
    <property type="entry name" value="PreATP-grasp domain"/>
    <property type="match status" value="1"/>
</dbReference>
<evidence type="ECO:0000313" key="16">
    <source>
        <dbReference type="Proteomes" id="UP000094296"/>
    </source>
</evidence>
<dbReference type="Gene3D" id="3.30.470.20">
    <property type="entry name" value="ATP-grasp fold, B domain"/>
    <property type="match status" value="1"/>
</dbReference>
<dbReference type="UniPathway" id="UPA00219"/>
<sequence length="312" mass="34348">MAVIYGGISNEREVSLKSGLGVCKALTEKGYNVIALEYDNHQQLIKQLLADKPDFAYIALHGRYGEDGRVQSLLELLNIPYVGSGVLASSLAMNKSLSKKHFALAGIKVAKELIVKPDEINLNRELIINKIINIFSFPIVIKPNQEGSTIGLTIAYDKQQLLEGLNTAVNFDSEILVEEYIKGVEITVAVLGTGDDIQALPVIEIVPKNSHYDYESKYAPGGSEHIIPARISKENTIIAQDWAIKAHKALGCETYSRVDFIVPEGQQPVILEINTLPGMTPTSLFPDAAKSIGLEYPDMLDRIIKIAKKKYK</sequence>
<dbReference type="Gene3D" id="3.30.1490.20">
    <property type="entry name" value="ATP-grasp fold, A domain"/>
    <property type="match status" value="1"/>
</dbReference>
<dbReference type="InterPro" id="IPR011095">
    <property type="entry name" value="Dala_Dala_lig_C"/>
</dbReference>
<organism evidence="15 16">
    <name type="scientific">Desulfuribacillus alkaliarsenatis</name>
    <dbReference type="NCBI Taxonomy" id="766136"/>
    <lineage>
        <taxon>Bacteria</taxon>
        <taxon>Bacillati</taxon>
        <taxon>Bacillota</taxon>
        <taxon>Desulfuribacillia</taxon>
        <taxon>Desulfuribacillales</taxon>
        <taxon>Desulfuribacillaceae</taxon>
        <taxon>Desulfuribacillus</taxon>
    </lineage>
</organism>
<evidence type="ECO:0000256" key="13">
    <source>
        <dbReference type="PROSITE-ProRule" id="PRU00409"/>
    </source>
</evidence>
<feature type="binding site" evidence="12">
    <location>
        <position position="272"/>
    </location>
    <ligand>
        <name>Mg(2+)</name>
        <dbReference type="ChEBI" id="CHEBI:18420"/>
        <label>1</label>
    </ligand>
</feature>
<keyword evidence="7 10" id="KW-0133">Cell shape</keyword>
<keyword evidence="4 10" id="KW-0436">Ligase</keyword>
<dbReference type="InterPro" id="IPR011761">
    <property type="entry name" value="ATP-grasp"/>
</dbReference>
<comment type="cofactor">
    <cofactor evidence="12">
        <name>Mg(2+)</name>
        <dbReference type="ChEBI" id="CHEBI:18420"/>
    </cofactor>
    <cofactor evidence="12">
        <name>Mn(2+)</name>
        <dbReference type="ChEBI" id="CHEBI:29035"/>
    </cofactor>
    <text evidence="12">Binds 2 magnesium or manganese ions per subunit.</text>
</comment>
<dbReference type="GO" id="GO:0005524">
    <property type="term" value="F:ATP binding"/>
    <property type="evidence" value="ECO:0007669"/>
    <property type="project" value="UniProtKB-UniRule"/>
</dbReference>
<dbReference type="PROSITE" id="PS00843">
    <property type="entry name" value="DALA_DALA_LIGASE_1"/>
    <property type="match status" value="1"/>
</dbReference>
<keyword evidence="3 10" id="KW-0963">Cytoplasm</keyword>
<comment type="pathway">
    <text evidence="10">Cell wall biogenesis; peptidoglycan biosynthesis.</text>
</comment>
<dbReference type="PROSITE" id="PS50975">
    <property type="entry name" value="ATP_GRASP"/>
    <property type="match status" value="1"/>
</dbReference>
<name>A0A1E5G0C0_9FIRM</name>
<protein>
    <recommendedName>
        <fullName evidence="10">D-alanine--D-alanine ligase</fullName>
        <ecNumber evidence="10">6.3.2.4</ecNumber>
    </recommendedName>
    <alternativeName>
        <fullName evidence="10">D-Ala-D-Ala ligase</fullName>
    </alternativeName>
    <alternativeName>
        <fullName evidence="10">D-alanylalanine synthetase</fullName>
    </alternativeName>
</protein>
<evidence type="ECO:0000313" key="15">
    <source>
        <dbReference type="EMBL" id="OEF96149.1"/>
    </source>
</evidence>
<evidence type="ECO:0000256" key="6">
    <source>
        <dbReference type="ARBA" id="ARBA00022840"/>
    </source>
</evidence>
<dbReference type="Pfam" id="PF01820">
    <property type="entry name" value="Dala_Dala_lig_N"/>
    <property type="match status" value="1"/>
</dbReference>
<keyword evidence="16" id="KW-1185">Reference proteome</keyword>
<dbReference type="GO" id="GO:0005737">
    <property type="term" value="C:cytoplasm"/>
    <property type="evidence" value="ECO:0007669"/>
    <property type="project" value="UniProtKB-SubCell"/>
</dbReference>
<evidence type="ECO:0000256" key="1">
    <source>
        <dbReference type="ARBA" id="ARBA00004496"/>
    </source>
</evidence>